<proteinExistence type="predicted"/>
<gene>
    <name evidence="1" type="ORF">O6H91_01G046000</name>
</gene>
<sequence length="830" mass="92658">MMDSSGRTAVPSIKRLDEAVVNRIAAGEVIQRPASALKELLENSLDAGATSISVVVKEGGLKLIQISDNGHGISYEDLPILCERHTTSKINSYEDLQTITTLGFRGEALASMTFVAHLTVITMTEGQIHGYRVSYKDGAMEGEPRPCAAIKGTQIMVENLFYNVIARKKAFKNPSEEYSRILDVISRYAIQKIGVSFSCKKHGDSRTDIHTDSTSSRTDAIRAVYGPGVARELVSVTASDDDPSHSIFKMDGYISSANYSAKKTTMVLFINDRLVECSSLKKAIEVVYAAILPKASKPFLYISIAMPPEHVDINIHPTKREVSFLNQESLIDSIQKAIEAKLMQSNTTRTFYTQTLLSRSLGVPDEAEESMPVQTQGGRNLKAPVNKLVRTDPSNPAGRMLAFMQKSLAGHVGSGNGLVDTKPVEMPMEDTRKIMDLTKNEEFAAEVQEDQTGAHLQNNKVHKIAQMDASSLAGREALEHNISQANEDSRNELTTTRRLVRQRRNLKERAELTSIQELLATIDQETHSGLEDIVKHCTFIGMADERLCFVQHKTYLYLLDIVKLSKELLYQQVLRRFGHFNVIQLSNAASLYELLVIALDEEEQSGRWHESDGPKDQIAQLNVELLMCKAQMLQEYFNLSIDESANLCTLPLILDQYTPDMDRLPQFVLNLGNNVDWETEKECFDSVAAAIGEFYAIHPPLFPRPSVTSSEVYQPAKAAEISQVPRRLETDVNSEPVQESVPQSGADEPEVEDEFRLEAENAWAQREWTIQHVLFPAMKLFLKPPHHLANNGAAIQLAWKTSTRYLRDVSKASLCQTSQGIKSDFNVMNY</sequence>
<comment type="caution">
    <text evidence="1">The sequence shown here is derived from an EMBL/GenBank/DDBJ whole genome shotgun (WGS) entry which is preliminary data.</text>
</comment>
<protein>
    <submittedName>
        <fullName evidence="1">Uncharacterized protein</fullName>
    </submittedName>
</protein>
<evidence type="ECO:0000313" key="2">
    <source>
        <dbReference type="Proteomes" id="UP001162992"/>
    </source>
</evidence>
<dbReference type="Proteomes" id="UP001162992">
    <property type="component" value="Chromosome 1"/>
</dbReference>
<reference evidence="2" key="1">
    <citation type="journal article" date="2024" name="Proc. Natl. Acad. Sci. U.S.A.">
        <title>Extraordinary preservation of gene collinearity over three hundred million years revealed in homosporous lycophytes.</title>
        <authorList>
            <person name="Li C."/>
            <person name="Wickell D."/>
            <person name="Kuo L.Y."/>
            <person name="Chen X."/>
            <person name="Nie B."/>
            <person name="Liao X."/>
            <person name="Peng D."/>
            <person name="Ji J."/>
            <person name="Jenkins J."/>
            <person name="Williams M."/>
            <person name="Shu S."/>
            <person name="Plott C."/>
            <person name="Barry K."/>
            <person name="Rajasekar S."/>
            <person name="Grimwood J."/>
            <person name="Han X."/>
            <person name="Sun S."/>
            <person name="Hou Z."/>
            <person name="He W."/>
            <person name="Dai G."/>
            <person name="Sun C."/>
            <person name="Schmutz J."/>
            <person name="Leebens-Mack J.H."/>
            <person name="Li F.W."/>
            <person name="Wang L."/>
        </authorList>
    </citation>
    <scope>NUCLEOTIDE SEQUENCE [LARGE SCALE GENOMIC DNA]</scope>
    <source>
        <strain evidence="2">cv. PW_Plant_1</strain>
    </source>
</reference>
<organism evidence="1 2">
    <name type="scientific">Diphasiastrum complanatum</name>
    <name type="common">Issler's clubmoss</name>
    <name type="synonym">Lycopodium complanatum</name>
    <dbReference type="NCBI Taxonomy" id="34168"/>
    <lineage>
        <taxon>Eukaryota</taxon>
        <taxon>Viridiplantae</taxon>
        <taxon>Streptophyta</taxon>
        <taxon>Embryophyta</taxon>
        <taxon>Tracheophyta</taxon>
        <taxon>Lycopodiopsida</taxon>
        <taxon>Lycopodiales</taxon>
        <taxon>Lycopodiaceae</taxon>
        <taxon>Lycopodioideae</taxon>
        <taxon>Diphasiastrum</taxon>
    </lineage>
</organism>
<accession>A0ACC2EQJ0</accession>
<name>A0ACC2EQJ0_DIPCM</name>
<keyword evidence="2" id="KW-1185">Reference proteome</keyword>
<dbReference type="EMBL" id="CM055092">
    <property type="protein sequence ID" value="KAJ7568740.1"/>
    <property type="molecule type" value="Genomic_DNA"/>
</dbReference>
<evidence type="ECO:0000313" key="1">
    <source>
        <dbReference type="EMBL" id="KAJ7568740.1"/>
    </source>
</evidence>